<feature type="transmembrane region" description="Helical" evidence="1">
    <location>
        <begin position="12"/>
        <end position="32"/>
    </location>
</feature>
<sequence>MPVIVSSPLLRQALVADASTSAACGLLMLLAGGPLSSLLGLRDLLLRLSGTALLPYAALVGFLGLRERLPRAMVWAVIIGNAIWALDSLLLLVSGWVEPTRAGYAFVIAQGLVVLMYAELQYVGLRRSRMAFAA</sequence>
<evidence type="ECO:0000256" key="1">
    <source>
        <dbReference type="SAM" id="Phobius"/>
    </source>
</evidence>
<dbReference type="EMBL" id="JAIRBM010000004">
    <property type="protein sequence ID" value="MBZ6075944.1"/>
    <property type="molecule type" value="Genomic_DNA"/>
</dbReference>
<protein>
    <submittedName>
        <fullName evidence="2">Uncharacterized protein</fullName>
    </submittedName>
</protein>
<feature type="transmembrane region" description="Helical" evidence="1">
    <location>
        <begin position="44"/>
        <end position="65"/>
    </location>
</feature>
<name>A0ABS7VKC4_9HYPH</name>
<comment type="caution">
    <text evidence="2">The sequence shown here is derived from an EMBL/GenBank/DDBJ whole genome shotgun (WGS) entry which is preliminary data.</text>
</comment>
<feature type="transmembrane region" description="Helical" evidence="1">
    <location>
        <begin position="102"/>
        <end position="120"/>
    </location>
</feature>
<keyword evidence="1" id="KW-0472">Membrane</keyword>
<organism evidence="2 3">
    <name type="scientific">Microvirga puerhi</name>
    <dbReference type="NCBI Taxonomy" id="2876078"/>
    <lineage>
        <taxon>Bacteria</taxon>
        <taxon>Pseudomonadati</taxon>
        <taxon>Pseudomonadota</taxon>
        <taxon>Alphaproteobacteria</taxon>
        <taxon>Hyphomicrobiales</taxon>
        <taxon>Methylobacteriaceae</taxon>
        <taxon>Microvirga</taxon>
    </lineage>
</organism>
<evidence type="ECO:0000313" key="3">
    <source>
        <dbReference type="Proteomes" id="UP000704176"/>
    </source>
</evidence>
<dbReference type="RefSeq" id="WP_224312260.1">
    <property type="nucleotide sequence ID" value="NZ_JAIRBM010000004.1"/>
</dbReference>
<keyword evidence="1" id="KW-1133">Transmembrane helix</keyword>
<evidence type="ECO:0000313" key="2">
    <source>
        <dbReference type="EMBL" id="MBZ6075944.1"/>
    </source>
</evidence>
<accession>A0ABS7VKC4</accession>
<feature type="transmembrane region" description="Helical" evidence="1">
    <location>
        <begin position="72"/>
        <end position="96"/>
    </location>
</feature>
<proteinExistence type="predicted"/>
<keyword evidence="1" id="KW-0812">Transmembrane</keyword>
<reference evidence="2 3" key="1">
    <citation type="submission" date="2021-09" db="EMBL/GenBank/DDBJ databases">
        <title>The complete genome sequence of a new microorganism.</title>
        <authorList>
            <person name="Zi Z."/>
        </authorList>
    </citation>
    <scope>NUCLEOTIDE SEQUENCE [LARGE SCALE GENOMIC DNA]</scope>
    <source>
        <strain evidence="2 3">WGZ8</strain>
    </source>
</reference>
<keyword evidence="3" id="KW-1185">Reference proteome</keyword>
<dbReference type="Proteomes" id="UP000704176">
    <property type="component" value="Unassembled WGS sequence"/>
</dbReference>
<gene>
    <name evidence="2" type="ORF">K9B37_06535</name>
</gene>